<dbReference type="GO" id="GO:0005634">
    <property type="term" value="C:nucleus"/>
    <property type="evidence" value="ECO:0007669"/>
    <property type="project" value="TreeGrafter"/>
</dbReference>
<keyword evidence="1" id="KW-0479">Metal-binding</keyword>
<dbReference type="GO" id="GO:0000981">
    <property type="term" value="F:DNA-binding transcription factor activity, RNA polymerase II-specific"/>
    <property type="evidence" value="ECO:0007669"/>
    <property type="project" value="TreeGrafter"/>
</dbReference>
<dbReference type="Gene3D" id="3.30.160.60">
    <property type="entry name" value="Classic Zinc Finger"/>
    <property type="match status" value="2"/>
</dbReference>
<keyword evidence="9" id="KW-1185">Reference proteome</keyword>
<feature type="domain" description="C2H2-type" evidence="7">
    <location>
        <begin position="8"/>
        <end position="35"/>
    </location>
</feature>
<dbReference type="GO" id="GO:0008270">
    <property type="term" value="F:zinc ion binding"/>
    <property type="evidence" value="ECO:0007669"/>
    <property type="project" value="UniProtKB-KW"/>
</dbReference>
<dbReference type="FunFam" id="3.30.160.60:FF:004086">
    <property type="match status" value="1"/>
</dbReference>
<dbReference type="GO" id="GO:0043565">
    <property type="term" value="F:sequence-specific DNA binding"/>
    <property type="evidence" value="ECO:0007669"/>
    <property type="project" value="TreeGrafter"/>
</dbReference>
<feature type="compositionally biased region" description="Low complexity" evidence="6">
    <location>
        <begin position="106"/>
        <end position="116"/>
    </location>
</feature>
<dbReference type="OMA" id="THMAGET"/>
<dbReference type="Ensembl" id="ENSOMET00000017481.1">
    <property type="protein sequence ID" value="ENSOMEP00000010619.1"/>
    <property type="gene ID" value="ENSOMEG00000011915.1"/>
</dbReference>
<evidence type="ECO:0000313" key="9">
    <source>
        <dbReference type="Proteomes" id="UP000261560"/>
    </source>
</evidence>
<dbReference type="InterPro" id="IPR036236">
    <property type="entry name" value="Znf_C2H2_sf"/>
</dbReference>
<feature type="compositionally biased region" description="Acidic residues" evidence="6">
    <location>
        <begin position="144"/>
        <end position="153"/>
    </location>
</feature>
<organism evidence="8 9">
    <name type="scientific">Oryzias melastigma</name>
    <name type="common">Marine medaka</name>
    <dbReference type="NCBI Taxonomy" id="30732"/>
    <lineage>
        <taxon>Eukaryota</taxon>
        <taxon>Metazoa</taxon>
        <taxon>Chordata</taxon>
        <taxon>Craniata</taxon>
        <taxon>Vertebrata</taxon>
        <taxon>Euteleostomi</taxon>
        <taxon>Actinopterygii</taxon>
        <taxon>Neopterygii</taxon>
        <taxon>Teleostei</taxon>
        <taxon>Neoteleostei</taxon>
        <taxon>Acanthomorphata</taxon>
        <taxon>Ovalentaria</taxon>
        <taxon>Atherinomorphae</taxon>
        <taxon>Beloniformes</taxon>
        <taxon>Adrianichthyidae</taxon>
        <taxon>Oryziinae</taxon>
        <taxon>Oryzias</taxon>
    </lineage>
</organism>
<dbReference type="AlphaFoldDB" id="A0A3B3BZ24"/>
<dbReference type="SMART" id="SM00355">
    <property type="entry name" value="ZnF_C2H2"/>
    <property type="match status" value="3"/>
</dbReference>
<feature type="region of interest" description="Disordered" evidence="6">
    <location>
        <begin position="80"/>
        <end position="164"/>
    </location>
</feature>
<evidence type="ECO:0000256" key="1">
    <source>
        <dbReference type="ARBA" id="ARBA00022723"/>
    </source>
</evidence>
<dbReference type="Pfam" id="PF00096">
    <property type="entry name" value="zf-C2H2"/>
    <property type="match status" value="1"/>
</dbReference>
<feature type="domain" description="C2H2-type" evidence="7">
    <location>
        <begin position="36"/>
        <end position="64"/>
    </location>
</feature>
<dbReference type="PANTHER" id="PTHR24408:SF34">
    <property type="entry name" value="ZINC FINGER PROTEIN 672-RELATED"/>
    <property type="match status" value="1"/>
</dbReference>
<evidence type="ECO:0000313" key="8">
    <source>
        <dbReference type="Ensembl" id="ENSOMEP00000010619.1"/>
    </source>
</evidence>
<keyword evidence="3 5" id="KW-0863">Zinc-finger</keyword>
<dbReference type="GeneTree" id="ENSGT00940000157890"/>
<dbReference type="PROSITE" id="PS00028">
    <property type="entry name" value="ZINC_FINGER_C2H2_1"/>
    <property type="match status" value="3"/>
</dbReference>
<protein>
    <recommendedName>
        <fullName evidence="7">C2H2-type domain-containing protein</fullName>
    </recommendedName>
</protein>
<reference evidence="8" key="2">
    <citation type="submission" date="2025-09" db="UniProtKB">
        <authorList>
            <consortium name="Ensembl"/>
        </authorList>
    </citation>
    <scope>IDENTIFICATION</scope>
</reference>
<feature type="region of interest" description="Disordered" evidence="6">
    <location>
        <begin position="306"/>
        <end position="341"/>
    </location>
</feature>
<dbReference type="STRING" id="30732.ENSOMEP00000010619"/>
<dbReference type="PROSITE" id="PS50157">
    <property type="entry name" value="ZINC_FINGER_C2H2_2"/>
    <property type="match status" value="2"/>
</dbReference>
<accession>A0A3B3BZ24</accession>
<dbReference type="InterPro" id="IPR013087">
    <property type="entry name" value="Znf_C2H2_type"/>
</dbReference>
<keyword evidence="4" id="KW-0862">Zinc</keyword>
<evidence type="ECO:0000256" key="2">
    <source>
        <dbReference type="ARBA" id="ARBA00022737"/>
    </source>
</evidence>
<evidence type="ECO:0000256" key="6">
    <source>
        <dbReference type="SAM" id="MobiDB-lite"/>
    </source>
</evidence>
<evidence type="ECO:0000259" key="7">
    <source>
        <dbReference type="PROSITE" id="PS50157"/>
    </source>
</evidence>
<dbReference type="SUPFAM" id="SSF57667">
    <property type="entry name" value="beta-beta-alpha zinc fingers"/>
    <property type="match status" value="1"/>
</dbReference>
<name>A0A3B3BZ24_ORYME</name>
<dbReference type="Proteomes" id="UP000261560">
    <property type="component" value="Unplaced"/>
</dbReference>
<reference evidence="8" key="1">
    <citation type="submission" date="2025-08" db="UniProtKB">
        <authorList>
            <consortium name="Ensembl"/>
        </authorList>
    </citation>
    <scope>IDENTIFICATION</scope>
</reference>
<dbReference type="PANTHER" id="PTHR24408">
    <property type="entry name" value="ZINC FINGER PROTEIN"/>
    <property type="match status" value="1"/>
</dbReference>
<evidence type="ECO:0000256" key="3">
    <source>
        <dbReference type="ARBA" id="ARBA00022771"/>
    </source>
</evidence>
<evidence type="ECO:0000256" key="4">
    <source>
        <dbReference type="ARBA" id="ARBA00022833"/>
    </source>
</evidence>
<dbReference type="PaxDb" id="30732-ENSOMEP00000010619"/>
<dbReference type="FunFam" id="3.30.160.60:FF:000640">
    <property type="entry name" value="PR domain zinc finger protein 15"/>
    <property type="match status" value="1"/>
</dbReference>
<evidence type="ECO:0000256" key="5">
    <source>
        <dbReference type="PROSITE-ProRule" id="PRU00042"/>
    </source>
</evidence>
<keyword evidence="2" id="KW-0677">Repeat</keyword>
<sequence>MLPGIKDFMCELCGKTFSERTTLETHKLIHTVGKTWKCETCDKKYLTEYMLQKHVHLTHEKVEAQSCHLCGTKVSTRASMNRHLRRKHPDSVMSLRGEDFDDLQENSTVSNSSVSNAKDGMSQDRPARPSRQPKRKQRAVAEPELSDPDDYGDFSEPRQEPIPEFNTVIVGDETETNSAVQNIQQVVVLADPSAPSAHSPNSSVGLTNITVTPITSHAPAQFTSLQPVAVGHLTAADRPLTLDNSILTVTFDAVSGSAMLHNRPAELVPEAVGPSGGAPQSVAHFINLTTLVNPMSHQLEAPTLAWRPVPPAEGGQVTPPKVRNPSQQKTPKVYVLTPSHS</sequence>
<proteinExistence type="predicted"/>